<sequence length="420" mass="47459">MSVYPEYRSVQKCLLQIEEKLNWGPSSQWHNDVFIELSERIQEETHVLLSPTTLKRVWGRVNYKSAPSISTLNTLAGFAGYRNWRDFKNQAETKGPSWIERKISPNLGIITISAAIMTLVFISFYSMTGIGRNPVEEIDLSKIEFSSRPIAKGMPNSVVFDFNIAELRSDSILIQQFWDPTKTISIKNTQTQATGIYYYPGYFRAKLMADGNILKEHDLYIKSDGWMATIDYKPIPKYLSGDELSKNGLSIPEEAINEVAASEEPLVSSIHYVEDMGEIQGDDILIKTAFRNLYREKWAVCQNTRFYILGSKGAMVIPFSIPGCVSDIGLLLNDVYLNGKENDLSAFGTDLSDYRDIMIRIKDKKISISIDGEEIYSTSYNESLGKFAGIRYRFLGAGEVSYLNITDGSTGEVIINEDFK</sequence>
<dbReference type="Proteomes" id="UP000468581">
    <property type="component" value="Unassembled WGS sequence"/>
</dbReference>
<protein>
    <submittedName>
        <fullName evidence="2">Uncharacterized protein</fullName>
    </submittedName>
</protein>
<comment type="caution">
    <text evidence="2">The sequence shown here is derived from an EMBL/GenBank/DDBJ whole genome shotgun (WGS) entry which is preliminary data.</text>
</comment>
<evidence type="ECO:0000313" key="3">
    <source>
        <dbReference type="Proteomes" id="UP000468581"/>
    </source>
</evidence>
<evidence type="ECO:0000256" key="1">
    <source>
        <dbReference type="SAM" id="Phobius"/>
    </source>
</evidence>
<evidence type="ECO:0000313" key="2">
    <source>
        <dbReference type="EMBL" id="NER13589.1"/>
    </source>
</evidence>
<organism evidence="2 3">
    <name type="scientific">Leptobacterium flavescens</name>
    <dbReference type="NCBI Taxonomy" id="472055"/>
    <lineage>
        <taxon>Bacteria</taxon>
        <taxon>Pseudomonadati</taxon>
        <taxon>Bacteroidota</taxon>
        <taxon>Flavobacteriia</taxon>
        <taxon>Flavobacteriales</taxon>
        <taxon>Flavobacteriaceae</taxon>
        <taxon>Leptobacterium</taxon>
    </lineage>
</organism>
<keyword evidence="3" id="KW-1185">Reference proteome</keyword>
<keyword evidence="1" id="KW-0812">Transmembrane</keyword>
<name>A0A6P0UP22_9FLAO</name>
<dbReference type="AlphaFoldDB" id="A0A6P0UP22"/>
<feature type="transmembrane region" description="Helical" evidence="1">
    <location>
        <begin position="107"/>
        <end position="127"/>
    </location>
</feature>
<reference evidence="2 3" key="1">
    <citation type="submission" date="2020-01" db="EMBL/GenBank/DDBJ databases">
        <title>Leptobacterium flavescens.</title>
        <authorList>
            <person name="Wang G."/>
        </authorList>
    </citation>
    <scope>NUCLEOTIDE SEQUENCE [LARGE SCALE GENOMIC DNA]</scope>
    <source>
        <strain evidence="2 3">KCTC 22160</strain>
    </source>
</reference>
<keyword evidence="1" id="KW-0472">Membrane</keyword>
<accession>A0A6P0UP22</accession>
<keyword evidence="1" id="KW-1133">Transmembrane helix</keyword>
<dbReference type="EMBL" id="JAABOO010000002">
    <property type="protein sequence ID" value="NER13589.1"/>
    <property type="molecule type" value="Genomic_DNA"/>
</dbReference>
<dbReference type="RefSeq" id="WP_163606636.1">
    <property type="nucleotide sequence ID" value="NZ_JAABOO010000002.1"/>
</dbReference>
<proteinExistence type="predicted"/>
<gene>
    <name evidence="2" type="ORF">GWK08_09085</name>
</gene>